<evidence type="ECO:0000256" key="2">
    <source>
        <dbReference type="ARBA" id="ARBA00022723"/>
    </source>
</evidence>
<keyword evidence="5" id="KW-0862">Zinc</keyword>
<keyword evidence="6" id="KW-0805">Transcription regulation</keyword>
<dbReference type="PROSITE" id="PS50157">
    <property type="entry name" value="ZINC_FINGER_C2H2_2"/>
    <property type="match status" value="1"/>
</dbReference>
<protein>
    <recommendedName>
        <fullName evidence="11">C2H2-type domain-containing protein</fullName>
    </recommendedName>
</protein>
<evidence type="ECO:0000313" key="13">
    <source>
        <dbReference type="Proteomes" id="UP001162483"/>
    </source>
</evidence>
<evidence type="ECO:0000256" key="3">
    <source>
        <dbReference type="ARBA" id="ARBA00022737"/>
    </source>
</evidence>
<name>A0ABN9DY73_9NEOB</name>
<dbReference type="EMBL" id="CATNWA010014815">
    <property type="protein sequence ID" value="CAI9576243.1"/>
    <property type="molecule type" value="Genomic_DNA"/>
</dbReference>
<evidence type="ECO:0000256" key="5">
    <source>
        <dbReference type="ARBA" id="ARBA00022833"/>
    </source>
</evidence>
<dbReference type="InterPro" id="IPR013087">
    <property type="entry name" value="Znf_C2H2_type"/>
</dbReference>
<evidence type="ECO:0000256" key="9">
    <source>
        <dbReference type="ARBA" id="ARBA00023242"/>
    </source>
</evidence>
<evidence type="ECO:0000256" key="6">
    <source>
        <dbReference type="ARBA" id="ARBA00023015"/>
    </source>
</evidence>
<gene>
    <name evidence="12" type="ORF">SPARVUS_LOCUS8399953</name>
</gene>
<reference evidence="12" key="1">
    <citation type="submission" date="2023-05" db="EMBL/GenBank/DDBJ databases">
        <authorList>
            <person name="Stuckert A."/>
        </authorList>
    </citation>
    <scope>NUCLEOTIDE SEQUENCE</scope>
</reference>
<evidence type="ECO:0000259" key="11">
    <source>
        <dbReference type="PROSITE" id="PS50157"/>
    </source>
</evidence>
<evidence type="ECO:0000256" key="7">
    <source>
        <dbReference type="ARBA" id="ARBA00023125"/>
    </source>
</evidence>
<keyword evidence="13" id="KW-1185">Reference proteome</keyword>
<keyword evidence="3" id="KW-0677">Repeat</keyword>
<keyword evidence="8" id="KW-0804">Transcription</keyword>
<dbReference type="PANTHER" id="PTHR24399:SF23">
    <property type="entry name" value="C2H2-TYPE DOMAIN-CONTAINING PROTEIN"/>
    <property type="match status" value="1"/>
</dbReference>
<dbReference type="SUPFAM" id="SSF57667">
    <property type="entry name" value="beta-beta-alpha zinc fingers"/>
    <property type="match status" value="1"/>
</dbReference>
<dbReference type="PROSITE" id="PS00028">
    <property type="entry name" value="ZINC_FINGER_C2H2_1"/>
    <property type="match status" value="1"/>
</dbReference>
<organism evidence="12 13">
    <name type="scientific">Staurois parvus</name>
    <dbReference type="NCBI Taxonomy" id="386267"/>
    <lineage>
        <taxon>Eukaryota</taxon>
        <taxon>Metazoa</taxon>
        <taxon>Chordata</taxon>
        <taxon>Craniata</taxon>
        <taxon>Vertebrata</taxon>
        <taxon>Euteleostomi</taxon>
        <taxon>Amphibia</taxon>
        <taxon>Batrachia</taxon>
        <taxon>Anura</taxon>
        <taxon>Neobatrachia</taxon>
        <taxon>Ranoidea</taxon>
        <taxon>Ranidae</taxon>
        <taxon>Staurois</taxon>
    </lineage>
</organism>
<sequence length="193" mass="21046">MLCSGCGKYFRCFSELVSHKRTHTGETHYSFLVRKSLFTKAESLRVRTHSGNKPHSCSSVSLATPISSNTSESTWGGKPFSGSECGKFSLPDLTSSAIKRSTMETGLTLALYVASALSGIPTRSVTREFTQGKNHTLVLDVGRASSEITADRAPEKPRSQQGVQSFGLRDGLWGSTLHINGCDMKKDIRKVLR</sequence>
<keyword evidence="7" id="KW-0238">DNA-binding</keyword>
<accession>A0ABN9DY73</accession>
<dbReference type="InterPro" id="IPR036236">
    <property type="entry name" value="Znf_C2H2_sf"/>
</dbReference>
<comment type="caution">
    <text evidence="12">The sequence shown here is derived from an EMBL/GenBank/DDBJ whole genome shotgun (WGS) entry which is preliminary data.</text>
</comment>
<keyword evidence="2" id="KW-0479">Metal-binding</keyword>
<evidence type="ECO:0000256" key="8">
    <source>
        <dbReference type="ARBA" id="ARBA00023163"/>
    </source>
</evidence>
<evidence type="ECO:0000256" key="10">
    <source>
        <dbReference type="PROSITE-ProRule" id="PRU00042"/>
    </source>
</evidence>
<evidence type="ECO:0000256" key="4">
    <source>
        <dbReference type="ARBA" id="ARBA00022771"/>
    </source>
</evidence>
<keyword evidence="4 10" id="KW-0863">Zinc-finger</keyword>
<dbReference type="Gene3D" id="3.30.160.60">
    <property type="entry name" value="Classic Zinc Finger"/>
    <property type="match status" value="1"/>
</dbReference>
<keyword evidence="9" id="KW-0539">Nucleus</keyword>
<dbReference type="Proteomes" id="UP001162483">
    <property type="component" value="Unassembled WGS sequence"/>
</dbReference>
<dbReference type="PANTHER" id="PTHR24399">
    <property type="entry name" value="ZINC FINGER AND BTB DOMAIN-CONTAINING"/>
    <property type="match status" value="1"/>
</dbReference>
<evidence type="ECO:0000313" key="12">
    <source>
        <dbReference type="EMBL" id="CAI9576243.1"/>
    </source>
</evidence>
<proteinExistence type="predicted"/>
<comment type="subcellular location">
    <subcellularLocation>
        <location evidence="1">Nucleus</location>
    </subcellularLocation>
</comment>
<feature type="domain" description="C2H2-type" evidence="11">
    <location>
        <begin position="1"/>
        <end position="28"/>
    </location>
</feature>
<evidence type="ECO:0000256" key="1">
    <source>
        <dbReference type="ARBA" id="ARBA00004123"/>
    </source>
</evidence>